<feature type="domain" description="ASPIC/UnbV" evidence="1">
    <location>
        <begin position="25"/>
        <end position="90"/>
    </location>
</feature>
<dbReference type="EMBL" id="JAHESC010000037">
    <property type="protein sequence ID" value="MBT1689202.1"/>
    <property type="molecule type" value="Genomic_DNA"/>
</dbReference>
<accession>A0AAP2DH00</accession>
<protein>
    <submittedName>
        <fullName evidence="2">T9SS type A sorting domain-containing protein</fullName>
    </submittedName>
</protein>
<gene>
    <name evidence="2" type="ORF">KK078_21735</name>
</gene>
<proteinExistence type="predicted"/>
<name>A0AAP2DH00_9BACT</name>
<evidence type="ECO:0000313" key="3">
    <source>
        <dbReference type="Proteomes" id="UP001319180"/>
    </source>
</evidence>
<dbReference type="SUPFAM" id="SSF49299">
    <property type="entry name" value="PKD domain"/>
    <property type="match status" value="1"/>
</dbReference>
<comment type="caution">
    <text evidence="2">The sequence shown here is derived from an EMBL/GenBank/DDBJ whole genome shotgun (WGS) entry which is preliminary data.</text>
</comment>
<keyword evidence="3" id="KW-1185">Reference proteome</keyword>
<sequence>MLKNNATGGWLKVRLRGNTSPAAGTGAVVSVNVNGVWQRRTITTHAGALGLVGDEAFFGLGDATTADEVSIQWPSGCTSQYTDVAGNQLHTFEETCADTAPTVAVTGSGCLGDPQTVTLGGGTAFAWYRTQAEEDAFLVSGTSVVFDTLTMTQTLYVANTSGDRPSRRMPVSLSAGTRPVFNVSMSHTGTGYQFTATSTDPAVTTYQWYLNDAPVATGNTYTATGLEAGEQWVCAGVVSNGCHARNCVEFIVTGVEASILADYTVFPNPVKGKLQVAHKGGKPFALELIHITGARACQAGGHTSYEVDTEGYAPGLYILRINGQGAMKIIKQ</sequence>
<dbReference type="Pfam" id="PF07593">
    <property type="entry name" value="UnbV_ASPIC"/>
    <property type="match status" value="1"/>
</dbReference>
<dbReference type="Proteomes" id="UP001319180">
    <property type="component" value="Unassembled WGS sequence"/>
</dbReference>
<organism evidence="2 3">
    <name type="scientific">Dawidia soli</name>
    <dbReference type="NCBI Taxonomy" id="2782352"/>
    <lineage>
        <taxon>Bacteria</taxon>
        <taxon>Pseudomonadati</taxon>
        <taxon>Bacteroidota</taxon>
        <taxon>Cytophagia</taxon>
        <taxon>Cytophagales</taxon>
        <taxon>Chryseotaleaceae</taxon>
        <taxon>Dawidia</taxon>
    </lineage>
</organism>
<evidence type="ECO:0000313" key="2">
    <source>
        <dbReference type="EMBL" id="MBT1689202.1"/>
    </source>
</evidence>
<evidence type="ECO:0000259" key="1">
    <source>
        <dbReference type="Pfam" id="PF07593"/>
    </source>
</evidence>
<dbReference type="RefSeq" id="WP_254092425.1">
    <property type="nucleotide sequence ID" value="NZ_JAHESC010000037.1"/>
</dbReference>
<dbReference type="InterPro" id="IPR011519">
    <property type="entry name" value="UnbV_ASPIC"/>
</dbReference>
<dbReference type="InterPro" id="IPR035986">
    <property type="entry name" value="PKD_dom_sf"/>
</dbReference>
<dbReference type="AlphaFoldDB" id="A0AAP2DH00"/>
<reference evidence="2 3" key="1">
    <citation type="submission" date="2021-05" db="EMBL/GenBank/DDBJ databases">
        <title>A Polyphasic approach of four new species of the genus Ohtaekwangia: Ohtaekwangia histidinii sp. nov., Ohtaekwangia cretensis sp. nov., Ohtaekwangia indiensis sp. nov., Ohtaekwangia reichenbachii sp. nov. from diverse environment.</title>
        <authorList>
            <person name="Octaviana S."/>
        </authorList>
    </citation>
    <scope>NUCLEOTIDE SEQUENCE [LARGE SCALE GENOMIC DNA]</scope>
    <source>
        <strain evidence="2 3">PWU37</strain>
    </source>
</reference>